<proteinExistence type="predicted"/>
<dbReference type="AlphaFoldDB" id="A0A0U2ULU5"/>
<gene>
    <name evidence="1" type="ORF">IJ22_25400</name>
</gene>
<name>A0A0U2ULU5_9BACL</name>
<accession>A0A0U2ULU5</accession>
<evidence type="ECO:0000313" key="2">
    <source>
        <dbReference type="Proteomes" id="UP000061660"/>
    </source>
</evidence>
<dbReference type="Proteomes" id="UP000061660">
    <property type="component" value="Chromosome"/>
</dbReference>
<protein>
    <submittedName>
        <fullName evidence="1">Uncharacterized protein</fullName>
    </submittedName>
</protein>
<evidence type="ECO:0000313" key="1">
    <source>
        <dbReference type="EMBL" id="ALS22913.1"/>
    </source>
</evidence>
<dbReference type="KEGG" id="pnp:IJ22_25400"/>
<dbReference type="EMBL" id="CP013652">
    <property type="protein sequence ID" value="ALS22913.1"/>
    <property type="molecule type" value="Genomic_DNA"/>
</dbReference>
<reference evidence="2" key="1">
    <citation type="submission" date="2015-12" db="EMBL/GenBank/DDBJ databases">
        <title>Complete genome sequences of two moderately thermophilic Paenibacillus species.</title>
        <authorList>
            <person name="Butler R.III."/>
            <person name="Wang J."/>
            <person name="Stark B.C."/>
            <person name="Pombert J.-F."/>
        </authorList>
    </citation>
    <scope>NUCLEOTIDE SEQUENCE [LARGE SCALE GENOMIC DNA]</scope>
    <source>
        <strain evidence="2">32O-Y</strain>
    </source>
</reference>
<sequence>MNSFSNDSVESLDPVSTKYDNQKNKENQNNTCRRTPAKTKCVAHHIHLPNQESGKNVKAPMVRLF</sequence>
<keyword evidence="2" id="KW-1185">Reference proteome</keyword>
<reference evidence="1 2" key="2">
    <citation type="journal article" date="2016" name="Genome Announc.">
        <title>Complete Genome Sequences of Two Interactive Moderate Thermophiles, Paenibacillus napthalenovorans 32O-Y and Paenibacillus sp. 32O-W.</title>
        <authorList>
            <person name="Butler R.R.III."/>
            <person name="Wang J."/>
            <person name="Stark B.C."/>
            <person name="Pombert J.F."/>
        </authorList>
    </citation>
    <scope>NUCLEOTIDE SEQUENCE [LARGE SCALE GENOMIC DNA]</scope>
    <source>
        <strain evidence="1 2">32O-Y</strain>
    </source>
</reference>
<organism evidence="1 2">
    <name type="scientific">Paenibacillus naphthalenovorans</name>
    <dbReference type="NCBI Taxonomy" id="162209"/>
    <lineage>
        <taxon>Bacteria</taxon>
        <taxon>Bacillati</taxon>
        <taxon>Bacillota</taxon>
        <taxon>Bacilli</taxon>
        <taxon>Bacillales</taxon>
        <taxon>Paenibacillaceae</taxon>
        <taxon>Paenibacillus</taxon>
    </lineage>
</organism>